<dbReference type="OrthoDB" id="9813638at2"/>
<dbReference type="PANTHER" id="PTHR12526">
    <property type="entry name" value="GLYCOSYLTRANSFERASE"/>
    <property type="match status" value="1"/>
</dbReference>
<evidence type="ECO:0000259" key="1">
    <source>
        <dbReference type="Pfam" id="PF00534"/>
    </source>
</evidence>
<gene>
    <name evidence="2" type="ORF">F7731_09325</name>
</gene>
<comment type="caution">
    <text evidence="2">The sequence shown here is derived from an EMBL/GenBank/DDBJ whole genome shotgun (WGS) entry which is preliminary data.</text>
</comment>
<sequence>MKTMIAVETVFFKTSDGKIWTTGQNDYFFWKRYLIYFKEVLVVARVKEVTNKSEKWIESSGKNVTFIEIPYYKGPFEYIQKANDIKKVIANNVLKADTFILRVPGRIASICWSELVRKNIPYFLEVCGDPWESLRKGNVKSIVRPFARVLSFIRLKRQCYNAEATSYVTNYTLQKRYPPNPNKLSFSISDVVLNTSLLNDYKETKYQFNKYKPVKIINAGSMDTFYKGHLTQIESINILKEKGYNVKLYFAGDGQYRQVFESKVKELSLEKDVIFLGMIPGSEKLQKELNNYDLFILPSYVEGMPRVLIEAMAVSLPCIATNVGGIPEVLNTNCLVEPRNPNSLADKIIELITDNNKMNNYSRENYSTALNYSEKVLNEKRAHFYSLVLEKGNNYE</sequence>
<keyword evidence="3" id="KW-1185">Reference proteome</keyword>
<dbReference type="RefSeq" id="WP_151534515.1">
    <property type="nucleotide sequence ID" value="NZ_WBOS01000003.1"/>
</dbReference>
<dbReference type="SUPFAM" id="SSF53756">
    <property type="entry name" value="UDP-Glycosyltransferase/glycogen phosphorylase"/>
    <property type="match status" value="1"/>
</dbReference>
<dbReference type="Proteomes" id="UP000481030">
    <property type="component" value="Unassembled WGS sequence"/>
</dbReference>
<accession>A0A6L3V5R3</accession>
<keyword evidence="2" id="KW-0808">Transferase</keyword>
<dbReference type="InterPro" id="IPR001296">
    <property type="entry name" value="Glyco_trans_1"/>
</dbReference>
<dbReference type="PANTHER" id="PTHR12526:SF630">
    <property type="entry name" value="GLYCOSYLTRANSFERASE"/>
    <property type="match status" value="1"/>
</dbReference>
<dbReference type="GO" id="GO:0016757">
    <property type="term" value="F:glycosyltransferase activity"/>
    <property type="evidence" value="ECO:0007669"/>
    <property type="project" value="InterPro"/>
</dbReference>
<reference evidence="2 3" key="1">
    <citation type="journal article" date="2016" name="Antonie Van Leeuwenhoek">
        <title>Bacillus depressus sp. nov., isolated from soil of a sunflower field.</title>
        <authorList>
            <person name="Wei X."/>
            <person name="Xin D."/>
            <person name="Xin Y."/>
            <person name="Zhang H."/>
            <person name="Wang T."/>
            <person name="Zhang J."/>
        </authorList>
    </citation>
    <scope>NUCLEOTIDE SEQUENCE [LARGE SCALE GENOMIC DNA]</scope>
    <source>
        <strain evidence="2 3">BZ1</strain>
    </source>
</reference>
<feature type="domain" description="Glycosyl transferase family 1" evidence="1">
    <location>
        <begin position="212"/>
        <end position="366"/>
    </location>
</feature>
<protein>
    <submittedName>
        <fullName evidence="2">Glycosyltransferase family 4 protein</fullName>
    </submittedName>
</protein>
<dbReference type="AlphaFoldDB" id="A0A6L3V5R3"/>
<dbReference type="EMBL" id="WBOS01000003">
    <property type="protein sequence ID" value="KAB2336564.1"/>
    <property type="molecule type" value="Genomic_DNA"/>
</dbReference>
<name>A0A6L3V5R3_9BACI</name>
<organism evidence="2 3">
    <name type="scientific">Cytobacillus depressus</name>
    <dbReference type="NCBI Taxonomy" id="1602942"/>
    <lineage>
        <taxon>Bacteria</taxon>
        <taxon>Bacillati</taxon>
        <taxon>Bacillota</taxon>
        <taxon>Bacilli</taxon>
        <taxon>Bacillales</taxon>
        <taxon>Bacillaceae</taxon>
        <taxon>Cytobacillus</taxon>
    </lineage>
</organism>
<dbReference type="Gene3D" id="3.40.50.2000">
    <property type="entry name" value="Glycogen Phosphorylase B"/>
    <property type="match status" value="2"/>
</dbReference>
<proteinExistence type="predicted"/>
<dbReference type="Pfam" id="PF00534">
    <property type="entry name" value="Glycos_transf_1"/>
    <property type="match status" value="1"/>
</dbReference>
<evidence type="ECO:0000313" key="3">
    <source>
        <dbReference type="Proteomes" id="UP000481030"/>
    </source>
</evidence>
<evidence type="ECO:0000313" key="2">
    <source>
        <dbReference type="EMBL" id="KAB2336564.1"/>
    </source>
</evidence>